<evidence type="ECO:0000256" key="7">
    <source>
        <dbReference type="SAM" id="MobiDB-lite"/>
    </source>
</evidence>
<dbReference type="InterPro" id="IPR003618">
    <property type="entry name" value="TFIIS_cen_dom"/>
</dbReference>
<evidence type="ECO:0000313" key="11">
    <source>
        <dbReference type="Proteomes" id="UP000834106"/>
    </source>
</evidence>
<accession>A0AAD2E3N2</accession>
<dbReference type="Pfam" id="PF01096">
    <property type="entry name" value="Zn_ribbon_TFIIS"/>
    <property type="match status" value="1"/>
</dbReference>
<dbReference type="NCBIfam" id="TIGR01385">
    <property type="entry name" value="TFSII"/>
    <property type="match status" value="1"/>
</dbReference>
<dbReference type="InterPro" id="IPR001253">
    <property type="entry name" value="TIF_eIF-1A"/>
</dbReference>
<reference evidence="10" key="1">
    <citation type="submission" date="2023-05" db="EMBL/GenBank/DDBJ databases">
        <authorList>
            <person name="Huff M."/>
        </authorList>
    </citation>
    <scope>NUCLEOTIDE SEQUENCE</scope>
</reference>
<organism evidence="10 11">
    <name type="scientific">Fraxinus pennsylvanica</name>
    <dbReference type="NCBI Taxonomy" id="56036"/>
    <lineage>
        <taxon>Eukaryota</taxon>
        <taxon>Viridiplantae</taxon>
        <taxon>Streptophyta</taxon>
        <taxon>Embryophyta</taxon>
        <taxon>Tracheophyta</taxon>
        <taxon>Spermatophyta</taxon>
        <taxon>Magnoliopsida</taxon>
        <taxon>eudicotyledons</taxon>
        <taxon>Gunneridae</taxon>
        <taxon>Pentapetalae</taxon>
        <taxon>asterids</taxon>
        <taxon>lamiids</taxon>
        <taxon>Lamiales</taxon>
        <taxon>Oleaceae</taxon>
        <taxon>Oleeae</taxon>
        <taxon>Fraxinus</taxon>
    </lineage>
</organism>
<dbReference type="AlphaFoldDB" id="A0AAD2E3N2"/>
<evidence type="ECO:0000256" key="1">
    <source>
        <dbReference type="ARBA" id="ARBA00007340"/>
    </source>
</evidence>
<dbReference type="InterPro" id="IPR039294">
    <property type="entry name" value="EIF1AD"/>
</dbReference>
<dbReference type="EMBL" id="OU503048">
    <property type="protein sequence ID" value="CAI9774943.1"/>
    <property type="molecule type" value="Genomic_DNA"/>
</dbReference>
<evidence type="ECO:0000259" key="8">
    <source>
        <dbReference type="PROSITE" id="PS51133"/>
    </source>
</evidence>
<dbReference type="Gene3D" id="2.40.50.140">
    <property type="entry name" value="Nucleic acid-binding proteins"/>
    <property type="match status" value="1"/>
</dbReference>
<dbReference type="InterPro" id="IPR001222">
    <property type="entry name" value="Znf_TFIIS"/>
</dbReference>
<feature type="compositionally biased region" description="Polar residues" evidence="7">
    <location>
        <begin position="519"/>
        <end position="532"/>
    </location>
</feature>
<dbReference type="GO" id="GO:0003743">
    <property type="term" value="F:translation initiation factor activity"/>
    <property type="evidence" value="ECO:0007669"/>
    <property type="project" value="InterPro"/>
</dbReference>
<feature type="compositionally biased region" description="Polar residues" evidence="7">
    <location>
        <begin position="487"/>
        <end position="499"/>
    </location>
</feature>
<dbReference type="InterPro" id="IPR006196">
    <property type="entry name" value="RNA-binding_domain_S1_IF1"/>
</dbReference>
<proteinExistence type="inferred from homology"/>
<dbReference type="InterPro" id="IPR036575">
    <property type="entry name" value="TFIIS_cen_dom_sf"/>
</dbReference>
<evidence type="ECO:0000256" key="2">
    <source>
        <dbReference type="ARBA" id="ARBA00022723"/>
    </source>
</evidence>
<dbReference type="Pfam" id="PF07500">
    <property type="entry name" value="TFIIS_M"/>
    <property type="match status" value="1"/>
</dbReference>
<dbReference type="GO" id="GO:0005634">
    <property type="term" value="C:nucleus"/>
    <property type="evidence" value="ECO:0007669"/>
    <property type="project" value="InterPro"/>
</dbReference>
<dbReference type="SUPFAM" id="SSF57783">
    <property type="entry name" value="Zinc beta-ribbon"/>
    <property type="match status" value="1"/>
</dbReference>
<dbReference type="PROSITE" id="PS00466">
    <property type="entry name" value="ZF_TFIIS_1"/>
    <property type="match status" value="1"/>
</dbReference>
<dbReference type="SMART" id="SM00652">
    <property type="entry name" value="eIF1a"/>
    <property type="match status" value="1"/>
</dbReference>
<dbReference type="SMART" id="SM00510">
    <property type="entry name" value="TFS2M"/>
    <property type="match status" value="1"/>
</dbReference>
<protein>
    <submittedName>
        <fullName evidence="10">Uncharacterized protein</fullName>
    </submittedName>
</protein>
<evidence type="ECO:0000313" key="10">
    <source>
        <dbReference type="EMBL" id="CAI9774943.1"/>
    </source>
</evidence>
<dbReference type="Proteomes" id="UP000834106">
    <property type="component" value="Chromosome 13"/>
</dbReference>
<dbReference type="InterPro" id="IPR006289">
    <property type="entry name" value="TFSII"/>
</dbReference>
<keyword evidence="2" id="KW-0479">Metal-binding</keyword>
<evidence type="ECO:0000256" key="5">
    <source>
        <dbReference type="ARBA" id="ARBA00022884"/>
    </source>
</evidence>
<dbReference type="GO" id="GO:0003723">
    <property type="term" value="F:RNA binding"/>
    <property type="evidence" value="ECO:0007669"/>
    <property type="project" value="UniProtKB-KW"/>
</dbReference>
<dbReference type="SMART" id="SM00440">
    <property type="entry name" value="ZnF_C2C2"/>
    <property type="match status" value="1"/>
</dbReference>
<dbReference type="Gene3D" id="1.10.472.30">
    <property type="entry name" value="Transcription elongation factor S-II, central domain"/>
    <property type="match status" value="1"/>
</dbReference>
<dbReference type="PROSITE" id="PS51321">
    <property type="entry name" value="TFIIS_CENTRAL"/>
    <property type="match status" value="1"/>
</dbReference>
<dbReference type="PANTHER" id="PTHR21641">
    <property type="entry name" value="TRANSLATION INITIATION FACTOR-RELATED"/>
    <property type="match status" value="1"/>
</dbReference>
<feature type="domain" description="TFIIS-type" evidence="8">
    <location>
        <begin position="245"/>
        <end position="285"/>
    </location>
</feature>
<dbReference type="PROSITE" id="PS51133">
    <property type="entry name" value="ZF_TFIIS_2"/>
    <property type="match status" value="1"/>
</dbReference>
<dbReference type="CDD" id="cd13749">
    <property type="entry name" value="Zn-ribbon_TFIIS"/>
    <property type="match status" value="1"/>
</dbReference>
<evidence type="ECO:0000256" key="4">
    <source>
        <dbReference type="ARBA" id="ARBA00022833"/>
    </source>
</evidence>
<gene>
    <name evidence="10" type="ORF">FPE_LOCUS22373</name>
</gene>
<keyword evidence="11" id="KW-1185">Reference proteome</keyword>
<dbReference type="GO" id="GO:0006368">
    <property type="term" value="P:transcription elongation by RNA polymerase II"/>
    <property type="evidence" value="ECO:0007669"/>
    <property type="project" value="InterPro"/>
</dbReference>
<dbReference type="SUPFAM" id="SSF46942">
    <property type="entry name" value="Elongation factor TFIIS domain 2"/>
    <property type="match status" value="1"/>
</dbReference>
<keyword evidence="3 6" id="KW-0863">Zinc-finger</keyword>
<dbReference type="Gene3D" id="2.20.25.10">
    <property type="match status" value="1"/>
</dbReference>
<dbReference type="GO" id="GO:0008270">
    <property type="term" value="F:zinc ion binding"/>
    <property type="evidence" value="ECO:0007669"/>
    <property type="project" value="UniProtKB-KW"/>
</dbReference>
<feature type="domain" description="TFIIS central" evidence="9">
    <location>
        <begin position="119"/>
        <end position="242"/>
    </location>
</feature>
<dbReference type="Pfam" id="PF01176">
    <property type="entry name" value="eIF-1a"/>
    <property type="match status" value="1"/>
</dbReference>
<keyword evidence="5" id="KW-0694">RNA-binding</keyword>
<dbReference type="PANTHER" id="PTHR21641:SF0">
    <property type="entry name" value="RNA-BINDING PROTEIN EIF1AD-RELATED"/>
    <property type="match status" value="1"/>
</dbReference>
<evidence type="ECO:0000256" key="6">
    <source>
        <dbReference type="PROSITE-ProRule" id="PRU00472"/>
    </source>
</evidence>
<feature type="region of interest" description="Disordered" evidence="7">
    <location>
        <begin position="485"/>
        <end position="540"/>
    </location>
</feature>
<dbReference type="InterPro" id="IPR012340">
    <property type="entry name" value="NA-bd_OB-fold"/>
</dbReference>
<comment type="similarity">
    <text evidence="1">Belongs to the EIF1AD family.</text>
</comment>
<evidence type="ECO:0000256" key="3">
    <source>
        <dbReference type="ARBA" id="ARBA00022771"/>
    </source>
</evidence>
<evidence type="ECO:0000259" key="9">
    <source>
        <dbReference type="PROSITE" id="PS51321"/>
    </source>
</evidence>
<dbReference type="SUPFAM" id="SSF50249">
    <property type="entry name" value="Nucleic acid-binding proteins"/>
    <property type="match status" value="1"/>
</dbReference>
<keyword evidence="4" id="KW-0862">Zinc</keyword>
<name>A0AAD2E3N2_9LAMI</name>
<sequence>MRQVDTALYFYVAYLVGKRIRQLTKHRSDKIKAVASDVAEGVQESSIPNSVKAMKSDTSSTVKKVENIEVQTAENVAGESIHVKKKFKEEKSRTEVRKQASDPIGPPKLTSIIYCKDSLRDKIREMLAEALCKVSSEVNDDLRDEVNASDPYRVAILVETAMFEKWGKSNGAQKFKYRSVMFNIKDQNNPDFRRKVLLGHIETRRILELTPEEMASDERQMENEKIKQKKLFECEQGGPPKASTNEFTCGRCKKKERTYYQLQTRSADEPMTTFVTCVNCNNRWNLLPATACSKAAACLPDAGRLLAAHGQVASCLLATCNNFLQQGCLLLLIQIGILVGFSHLPVTCIHYPPPPSTAVLHPPYIYFTEVKSNEMRGRKNLKRAVEEETVTLQQDQSIMQVVDLRGSNLIEVMDAKGQKSLAIFPAKFQKSMWIKRGNFVVADESGREEAAESGRKVGCIITQVLYHVQVRLLQKSPNWPEAFKSTPLANSKLDSQSHTSKYDDSESLTDDDGLPPLEANTNRINPLQTQLDTDSESDSD</sequence>